<name>A0ABX0I0D5_9BURK</name>
<comment type="subcellular location">
    <subcellularLocation>
        <location evidence="11">Cell membrane</location>
        <topology evidence="11">Single-pass membrane protein</topology>
    </subcellularLocation>
</comment>
<keyword evidence="9 11" id="KW-0406">Ion transport</keyword>
<dbReference type="InterPro" id="IPR003820">
    <property type="entry name" value="KdpC"/>
</dbReference>
<evidence type="ECO:0000256" key="9">
    <source>
        <dbReference type="ARBA" id="ARBA00023065"/>
    </source>
</evidence>
<keyword evidence="6 11" id="KW-0067">ATP-binding</keyword>
<evidence type="ECO:0000256" key="1">
    <source>
        <dbReference type="ARBA" id="ARBA00022448"/>
    </source>
</evidence>
<evidence type="ECO:0000313" key="12">
    <source>
        <dbReference type="EMBL" id="NHL00166.1"/>
    </source>
</evidence>
<keyword evidence="8 11" id="KW-1133">Transmembrane helix</keyword>
<gene>
    <name evidence="11 12" type="primary">kdpC</name>
    <name evidence="12" type="ORF">G7087_17420</name>
</gene>
<evidence type="ECO:0000256" key="10">
    <source>
        <dbReference type="ARBA" id="ARBA00023136"/>
    </source>
</evidence>
<comment type="function">
    <text evidence="11">Part of the high-affinity ATP-driven potassium transport (or Kdp) system, which catalyzes the hydrolysis of ATP coupled with the electrogenic transport of potassium into the cytoplasm. This subunit acts as a catalytic chaperone that increases the ATP-binding affinity of the ATP-hydrolyzing subunit KdpB by the formation of a transient KdpB/KdpC/ATP ternary complex.</text>
</comment>
<dbReference type="Proteomes" id="UP000802098">
    <property type="component" value="Unassembled WGS sequence"/>
</dbReference>
<evidence type="ECO:0000256" key="2">
    <source>
        <dbReference type="ARBA" id="ARBA00022475"/>
    </source>
</evidence>
<accession>A0ABX0I0D5</accession>
<sequence>MNSMLRPALVLFAALSLVTGLAYPLVVTGVARLAFPWQAEGSRLEHEGRVVGSALIGQSFTDPGHFWSRPSATSPMPYNAANSAGSNLGPSNPALADAVRARVAALRAADPGNDAPVPVDLVTASASGLDPDISRAAAEYQAARVARVRGLPEARVRELVARQVEEPSFGLGEARVNVLKLNLALDELARAGRR</sequence>
<evidence type="ECO:0000256" key="4">
    <source>
        <dbReference type="ARBA" id="ARBA00022692"/>
    </source>
</evidence>
<evidence type="ECO:0000256" key="6">
    <source>
        <dbReference type="ARBA" id="ARBA00022840"/>
    </source>
</evidence>
<dbReference type="EMBL" id="JAAOCD010000011">
    <property type="protein sequence ID" value="NHL00166.1"/>
    <property type="molecule type" value="Genomic_DNA"/>
</dbReference>
<dbReference type="Pfam" id="PF02669">
    <property type="entry name" value="KdpC"/>
    <property type="match status" value="1"/>
</dbReference>
<dbReference type="NCBIfam" id="NF001454">
    <property type="entry name" value="PRK00315.1"/>
    <property type="match status" value="1"/>
</dbReference>
<comment type="caution">
    <text evidence="12">The sequence shown here is derived from an EMBL/GenBank/DDBJ whole genome shotgun (WGS) entry which is preliminary data.</text>
</comment>
<reference evidence="12 13" key="1">
    <citation type="submission" date="2020-03" db="EMBL/GenBank/DDBJ databases">
        <title>Rubrivivax benzoatilyticus JA2 (sequenced after 10 years sub-culturing).</title>
        <authorList>
            <person name="Gupta D."/>
            <person name="Chintalapati S."/>
            <person name="Chintalapati V.R."/>
        </authorList>
    </citation>
    <scope>NUCLEOTIDE SEQUENCE [LARGE SCALE GENOMIC DNA]</scope>
    <source>
        <strain evidence="12 13">JA2-Mal</strain>
    </source>
</reference>
<dbReference type="NCBIfam" id="TIGR00681">
    <property type="entry name" value="kdpC"/>
    <property type="match status" value="1"/>
</dbReference>
<comment type="subunit">
    <text evidence="11">The system is composed of three essential subunits: KdpA, KdpB and KdpC.</text>
</comment>
<comment type="similarity">
    <text evidence="11">Belongs to the KdpC family.</text>
</comment>
<dbReference type="PANTHER" id="PTHR30042">
    <property type="entry name" value="POTASSIUM-TRANSPORTING ATPASE C CHAIN"/>
    <property type="match status" value="1"/>
</dbReference>
<keyword evidence="5 11" id="KW-0547">Nucleotide-binding</keyword>
<keyword evidence="1 11" id="KW-0813">Transport</keyword>
<keyword evidence="2 11" id="KW-1003">Cell membrane</keyword>
<evidence type="ECO:0000256" key="5">
    <source>
        <dbReference type="ARBA" id="ARBA00022741"/>
    </source>
</evidence>
<dbReference type="RefSeq" id="WP_029718895.1">
    <property type="nucleotide sequence ID" value="NZ_JAAOCD010000011.1"/>
</dbReference>
<dbReference type="HAMAP" id="MF_00276">
    <property type="entry name" value="KdpC"/>
    <property type="match status" value="1"/>
</dbReference>
<dbReference type="PIRSF" id="PIRSF001296">
    <property type="entry name" value="K_ATPase_KdpC"/>
    <property type="match status" value="1"/>
</dbReference>
<evidence type="ECO:0000256" key="11">
    <source>
        <dbReference type="HAMAP-Rule" id="MF_00276"/>
    </source>
</evidence>
<keyword evidence="13" id="KW-1185">Reference proteome</keyword>
<keyword evidence="7 11" id="KW-0630">Potassium</keyword>
<protein>
    <recommendedName>
        <fullName evidence="11">Potassium-transporting ATPase KdpC subunit</fullName>
    </recommendedName>
    <alternativeName>
        <fullName evidence="11">ATP phosphohydrolase [potassium-transporting] C chain</fullName>
    </alternativeName>
    <alternativeName>
        <fullName evidence="11">Potassium-binding and translocating subunit C</fullName>
    </alternativeName>
    <alternativeName>
        <fullName evidence="11">Potassium-translocating ATPase C chain</fullName>
    </alternativeName>
</protein>
<evidence type="ECO:0000256" key="8">
    <source>
        <dbReference type="ARBA" id="ARBA00022989"/>
    </source>
</evidence>
<evidence type="ECO:0000256" key="3">
    <source>
        <dbReference type="ARBA" id="ARBA00022538"/>
    </source>
</evidence>
<dbReference type="PANTHER" id="PTHR30042:SF2">
    <property type="entry name" value="POTASSIUM-TRANSPORTING ATPASE KDPC SUBUNIT"/>
    <property type="match status" value="1"/>
</dbReference>
<evidence type="ECO:0000256" key="7">
    <source>
        <dbReference type="ARBA" id="ARBA00022958"/>
    </source>
</evidence>
<evidence type="ECO:0000313" key="13">
    <source>
        <dbReference type="Proteomes" id="UP000802098"/>
    </source>
</evidence>
<organism evidence="12 13">
    <name type="scientific">Rubrivivax benzoatilyticus</name>
    <dbReference type="NCBI Taxonomy" id="316997"/>
    <lineage>
        <taxon>Bacteria</taxon>
        <taxon>Pseudomonadati</taxon>
        <taxon>Pseudomonadota</taxon>
        <taxon>Betaproteobacteria</taxon>
        <taxon>Burkholderiales</taxon>
        <taxon>Sphaerotilaceae</taxon>
        <taxon>Rubrivivax</taxon>
    </lineage>
</organism>
<keyword evidence="3 11" id="KW-0633">Potassium transport</keyword>
<keyword evidence="4 11" id="KW-0812">Transmembrane</keyword>
<keyword evidence="10 11" id="KW-0472">Membrane</keyword>
<proteinExistence type="inferred from homology"/>